<protein>
    <submittedName>
        <fullName evidence="2">Uncharacterized protein</fullName>
    </submittedName>
</protein>
<dbReference type="Proteomes" id="UP000036987">
    <property type="component" value="Unassembled WGS sequence"/>
</dbReference>
<reference evidence="3" key="1">
    <citation type="journal article" date="2016" name="Nature">
        <title>The genome of the seagrass Zostera marina reveals angiosperm adaptation to the sea.</title>
        <authorList>
            <person name="Olsen J.L."/>
            <person name="Rouze P."/>
            <person name="Verhelst B."/>
            <person name="Lin Y.-C."/>
            <person name="Bayer T."/>
            <person name="Collen J."/>
            <person name="Dattolo E."/>
            <person name="De Paoli E."/>
            <person name="Dittami S."/>
            <person name="Maumus F."/>
            <person name="Michel G."/>
            <person name="Kersting A."/>
            <person name="Lauritano C."/>
            <person name="Lohaus R."/>
            <person name="Toepel M."/>
            <person name="Tonon T."/>
            <person name="Vanneste K."/>
            <person name="Amirebrahimi M."/>
            <person name="Brakel J."/>
            <person name="Bostroem C."/>
            <person name="Chovatia M."/>
            <person name="Grimwood J."/>
            <person name="Jenkins J.W."/>
            <person name="Jueterbock A."/>
            <person name="Mraz A."/>
            <person name="Stam W.T."/>
            <person name="Tice H."/>
            <person name="Bornberg-Bauer E."/>
            <person name="Green P.J."/>
            <person name="Pearson G.A."/>
            <person name="Procaccini G."/>
            <person name="Duarte C.M."/>
            <person name="Schmutz J."/>
            <person name="Reusch T.B.H."/>
            <person name="Van de Peer Y."/>
        </authorList>
    </citation>
    <scope>NUCLEOTIDE SEQUENCE [LARGE SCALE GENOMIC DNA]</scope>
    <source>
        <strain evidence="3">cv. Finnish</strain>
    </source>
</reference>
<organism evidence="2 3">
    <name type="scientific">Zostera marina</name>
    <name type="common">Eelgrass</name>
    <dbReference type="NCBI Taxonomy" id="29655"/>
    <lineage>
        <taxon>Eukaryota</taxon>
        <taxon>Viridiplantae</taxon>
        <taxon>Streptophyta</taxon>
        <taxon>Embryophyta</taxon>
        <taxon>Tracheophyta</taxon>
        <taxon>Spermatophyta</taxon>
        <taxon>Magnoliopsida</taxon>
        <taxon>Liliopsida</taxon>
        <taxon>Zosteraceae</taxon>
        <taxon>Zostera</taxon>
    </lineage>
</organism>
<name>A0A0K9P2I6_ZOSMR</name>
<feature type="transmembrane region" description="Helical" evidence="1">
    <location>
        <begin position="26"/>
        <end position="43"/>
    </location>
</feature>
<proteinExistence type="predicted"/>
<keyword evidence="1" id="KW-0812">Transmembrane</keyword>
<keyword evidence="1" id="KW-0472">Membrane</keyword>
<accession>A0A0K9P2I6</accession>
<comment type="caution">
    <text evidence="2">The sequence shown here is derived from an EMBL/GenBank/DDBJ whole genome shotgun (WGS) entry which is preliminary data.</text>
</comment>
<sequence>MLQRSNLFNHGIVLGKRNGDRRPESMRVIVVIFFVLSILMEVGRHPDTPMDVDAEFFLTMVIGSMGHWDG</sequence>
<evidence type="ECO:0000313" key="3">
    <source>
        <dbReference type="Proteomes" id="UP000036987"/>
    </source>
</evidence>
<keyword evidence="3" id="KW-1185">Reference proteome</keyword>
<gene>
    <name evidence="2" type="ORF">ZOSMA_41G00170</name>
</gene>
<dbReference type="EMBL" id="LFYR01001258">
    <property type="protein sequence ID" value="KMZ63174.1"/>
    <property type="molecule type" value="Genomic_DNA"/>
</dbReference>
<evidence type="ECO:0000313" key="2">
    <source>
        <dbReference type="EMBL" id="KMZ63174.1"/>
    </source>
</evidence>
<keyword evidence="1" id="KW-1133">Transmembrane helix</keyword>
<evidence type="ECO:0000256" key="1">
    <source>
        <dbReference type="SAM" id="Phobius"/>
    </source>
</evidence>
<dbReference type="AlphaFoldDB" id="A0A0K9P2I6"/>